<sequence>MDSFQETATTDETLDPPNWTEMGALSHQVLDDAIAYLKNVRERPVWREMPAEVRSFFSAPLPRSPAPVADVYDDVARNVMPYPMGNIHPRFWSWYMGASNFTGALGDFLAAIQGSNLGGGNHAAGLMDSQVVNWMKEMVGFPASAGGTLVSGGSMANIIGLTVARNVKAGVDVRERGVGAMPKPLRYYASDQVHSCHRKAMEALGLGNRALRRIPTDAGLRIDIVALKAAIAEDREAGFKPACVIGTAGTVNTGAVDDLRALAKVAAEEDLWFHVDGCIGALIAIAPESRSLVAGIEQADSIALDPHKWLHAPFEAGCALVRDASAHRNTFAVTPEYLESTPRGLASGAWLHDYGLQTSRGFRALKIWMALKEHGVEKFGRLIDQNIAQARHLTRRIEAEPSFELMAPTTINIVSFRHRVDGASEEKLKAFNTEIMLRLQEDGIAALSDTTVHGRHCLRVAIANHRTRRDDLDLLVTEMLRLGRETAAAAAPM</sequence>
<evidence type="ECO:0000313" key="9">
    <source>
        <dbReference type="Proteomes" id="UP000045285"/>
    </source>
</evidence>
<dbReference type="InterPro" id="IPR015421">
    <property type="entry name" value="PyrdxlP-dep_Trfase_major"/>
</dbReference>
<proteinExistence type="inferred from homology"/>
<dbReference type="Proteomes" id="UP000045285">
    <property type="component" value="Unassembled WGS sequence"/>
</dbReference>
<keyword evidence="5 7" id="KW-0456">Lyase</keyword>
<dbReference type="SUPFAM" id="SSF53383">
    <property type="entry name" value="PLP-dependent transferases"/>
    <property type="match status" value="1"/>
</dbReference>
<dbReference type="InterPro" id="IPR010977">
    <property type="entry name" value="Aromatic_deC"/>
</dbReference>
<feature type="modified residue" description="N6-(pyridoxal phosphate)lysine" evidence="6">
    <location>
        <position position="308"/>
    </location>
</feature>
<keyword evidence="3" id="KW-0210">Decarboxylase</keyword>
<dbReference type="Pfam" id="PF00282">
    <property type="entry name" value="Pyridoxal_deC"/>
    <property type="match status" value="1"/>
</dbReference>
<comment type="similarity">
    <text evidence="2 7">Belongs to the group II decarboxylase family.</text>
</comment>
<dbReference type="InterPro" id="IPR015424">
    <property type="entry name" value="PyrdxlP-dep_Trfase"/>
</dbReference>
<dbReference type="GO" id="GO:0016831">
    <property type="term" value="F:carboxy-lyase activity"/>
    <property type="evidence" value="ECO:0007669"/>
    <property type="project" value="UniProtKB-KW"/>
</dbReference>
<dbReference type="GO" id="GO:0019752">
    <property type="term" value="P:carboxylic acid metabolic process"/>
    <property type="evidence" value="ECO:0007669"/>
    <property type="project" value="InterPro"/>
</dbReference>
<evidence type="ECO:0000256" key="2">
    <source>
        <dbReference type="ARBA" id="ARBA00009533"/>
    </source>
</evidence>
<evidence type="ECO:0000256" key="1">
    <source>
        <dbReference type="ARBA" id="ARBA00001933"/>
    </source>
</evidence>
<dbReference type="GO" id="GO:0006520">
    <property type="term" value="P:amino acid metabolic process"/>
    <property type="evidence" value="ECO:0007669"/>
    <property type="project" value="InterPro"/>
</dbReference>
<evidence type="ECO:0000256" key="7">
    <source>
        <dbReference type="RuleBase" id="RU000382"/>
    </source>
</evidence>
<accession>A0A090EJK5</accession>
<dbReference type="PANTHER" id="PTHR11999:SF70">
    <property type="entry name" value="MIP05841P"/>
    <property type="match status" value="1"/>
</dbReference>
<dbReference type="EMBL" id="CCMZ01000075">
    <property type="protein sequence ID" value="CDX28559.1"/>
    <property type="molecule type" value="Genomic_DNA"/>
</dbReference>
<dbReference type="Gene3D" id="3.40.640.10">
    <property type="entry name" value="Type I PLP-dependent aspartate aminotransferase-like (Major domain)"/>
    <property type="match status" value="1"/>
</dbReference>
<dbReference type="AlphaFoldDB" id="A0A090EJK5"/>
<keyword evidence="4 6" id="KW-0663">Pyridoxal phosphate</keyword>
<dbReference type="STRING" id="69974.MPLDJ20_60273"/>
<dbReference type="InterPro" id="IPR002129">
    <property type="entry name" value="PyrdxlP-dep_de-COase"/>
</dbReference>
<gene>
    <name evidence="8" type="ORF">MPL3356_80353</name>
</gene>
<name>A0A090EJK5_MESPL</name>
<dbReference type="InterPro" id="IPR015422">
    <property type="entry name" value="PyrdxlP-dep_Trfase_small"/>
</dbReference>
<dbReference type="Gene3D" id="3.90.1150.10">
    <property type="entry name" value="Aspartate Aminotransferase, domain 1"/>
    <property type="match status" value="1"/>
</dbReference>
<evidence type="ECO:0000256" key="4">
    <source>
        <dbReference type="ARBA" id="ARBA00022898"/>
    </source>
</evidence>
<dbReference type="GO" id="GO:0030170">
    <property type="term" value="F:pyridoxal phosphate binding"/>
    <property type="evidence" value="ECO:0007669"/>
    <property type="project" value="InterPro"/>
</dbReference>
<organism evidence="8 9">
    <name type="scientific">Mesorhizobium plurifarium</name>
    <dbReference type="NCBI Taxonomy" id="69974"/>
    <lineage>
        <taxon>Bacteria</taxon>
        <taxon>Pseudomonadati</taxon>
        <taxon>Pseudomonadota</taxon>
        <taxon>Alphaproteobacteria</taxon>
        <taxon>Hyphomicrobiales</taxon>
        <taxon>Phyllobacteriaceae</taxon>
        <taxon>Mesorhizobium</taxon>
    </lineage>
</organism>
<keyword evidence="9" id="KW-1185">Reference proteome</keyword>
<evidence type="ECO:0000256" key="5">
    <source>
        <dbReference type="ARBA" id="ARBA00023239"/>
    </source>
</evidence>
<reference evidence="9" key="1">
    <citation type="submission" date="2014-08" db="EMBL/GenBank/DDBJ databases">
        <authorList>
            <person name="Moulin L."/>
        </authorList>
    </citation>
    <scope>NUCLEOTIDE SEQUENCE [LARGE SCALE GENOMIC DNA]</scope>
</reference>
<dbReference type="PANTHER" id="PTHR11999">
    <property type="entry name" value="GROUP II PYRIDOXAL-5-PHOSPHATE DECARBOXYLASE"/>
    <property type="match status" value="1"/>
</dbReference>
<evidence type="ECO:0000313" key="8">
    <source>
        <dbReference type="EMBL" id="CDX28559.1"/>
    </source>
</evidence>
<dbReference type="Gene3D" id="1.20.1340.10">
    <property type="entry name" value="dopa decarboxylase, N-terminal domain"/>
    <property type="match status" value="1"/>
</dbReference>
<comment type="cofactor">
    <cofactor evidence="1 6 7">
        <name>pyridoxal 5'-phosphate</name>
        <dbReference type="ChEBI" id="CHEBI:597326"/>
    </cofactor>
</comment>
<protein>
    <submittedName>
        <fullName evidence="8">Pyridoxal-dependent decarboxylase</fullName>
    </submittedName>
</protein>
<dbReference type="PRINTS" id="PR00800">
    <property type="entry name" value="YHDCRBOXLASE"/>
</dbReference>
<evidence type="ECO:0000256" key="3">
    <source>
        <dbReference type="ARBA" id="ARBA00022793"/>
    </source>
</evidence>
<dbReference type="CDD" id="cd06450">
    <property type="entry name" value="DOPA_deC_like"/>
    <property type="match status" value="1"/>
</dbReference>
<evidence type="ECO:0000256" key="6">
    <source>
        <dbReference type="PIRSR" id="PIRSR602129-50"/>
    </source>
</evidence>